<gene>
    <name evidence="1" type="ORF">NTEN_LOCUS7216</name>
</gene>
<evidence type="ECO:0000313" key="2">
    <source>
        <dbReference type="Proteomes" id="UP000479000"/>
    </source>
</evidence>
<keyword evidence="2" id="KW-1185">Reference proteome</keyword>
<reference evidence="1 2" key="1">
    <citation type="submission" date="2020-02" db="EMBL/GenBank/DDBJ databases">
        <authorList>
            <person name="Ferguson B K."/>
        </authorList>
    </citation>
    <scope>NUCLEOTIDE SEQUENCE [LARGE SCALE GENOMIC DNA]</scope>
</reference>
<dbReference type="AlphaFoldDB" id="A0A6H5GHX0"/>
<protein>
    <submittedName>
        <fullName evidence="1">Uncharacterized protein</fullName>
    </submittedName>
</protein>
<proteinExistence type="predicted"/>
<evidence type="ECO:0000313" key="1">
    <source>
        <dbReference type="EMBL" id="CAB0001429.1"/>
    </source>
</evidence>
<dbReference type="EMBL" id="CADCXU010010729">
    <property type="protein sequence ID" value="CAB0001429.1"/>
    <property type="molecule type" value="Genomic_DNA"/>
</dbReference>
<accession>A0A6H5GHX0</accession>
<organism evidence="1 2">
    <name type="scientific">Nesidiocoris tenuis</name>
    <dbReference type="NCBI Taxonomy" id="355587"/>
    <lineage>
        <taxon>Eukaryota</taxon>
        <taxon>Metazoa</taxon>
        <taxon>Ecdysozoa</taxon>
        <taxon>Arthropoda</taxon>
        <taxon>Hexapoda</taxon>
        <taxon>Insecta</taxon>
        <taxon>Pterygota</taxon>
        <taxon>Neoptera</taxon>
        <taxon>Paraneoptera</taxon>
        <taxon>Hemiptera</taxon>
        <taxon>Heteroptera</taxon>
        <taxon>Panheteroptera</taxon>
        <taxon>Cimicomorpha</taxon>
        <taxon>Miridae</taxon>
        <taxon>Dicyphina</taxon>
        <taxon>Nesidiocoris</taxon>
    </lineage>
</organism>
<dbReference type="Proteomes" id="UP000479000">
    <property type="component" value="Unassembled WGS sequence"/>
</dbReference>
<feature type="non-terminal residue" evidence="1">
    <location>
        <position position="1"/>
    </location>
</feature>
<name>A0A6H5GHX0_9HEMI</name>
<sequence>DGAVGSRLFPRQLLAEIVKLRRAGSAAAAAASTVAPALVCRQTFYPQGFGGFQERVQLILRHVDFAPVHVFEHRFELDVRNVVEYEDGVFVVMIEKEFLEGERRNNVDH</sequence>